<evidence type="ECO:0000313" key="2">
    <source>
        <dbReference type="EMBL" id="RXZ67265.1"/>
    </source>
</evidence>
<accession>A0A4Q2KPG9</accession>
<keyword evidence="3" id="KW-1185">Reference proteome</keyword>
<keyword evidence="1" id="KW-1133">Transmembrane helix</keyword>
<sequence>MTLPDSAEAGAPLPMDRKAKSAARVIVKVLYSVTFLPVAMWCLFWVWAIAKNMRDTSMGRGDSELWPMIANSLPALVIPLLWTAGVAGSAILARRGRRWLLWAMIFLVLVVVALVAVIIPFVVYFASYRPMP</sequence>
<organism evidence="2 3">
    <name type="scientific">Agromyces albus</name>
    <dbReference type="NCBI Taxonomy" id="205332"/>
    <lineage>
        <taxon>Bacteria</taxon>
        <taxon>Bacillati</taxon>
        <taxon>Actinomycetota</taxon>
        <taxon>Actinomycetes</taxon>
        <taxon>Micrococcales</taxon>
        <taxon>Microbacteriaceae</taxon>
        <taxon>Agromyces</taxon>
    </lineage>
</organism>
<feature type="transmembrane region" description="Helical" evidence="1">
    <location>
        <begin position="68"/>
        <end position="92"/>
    </location>
</feature>
<evidence type="ECO:0000313" key="3">
    <source>
        <dbReference type="Proteomes" id="UP000293865"/>
    </source>
</evidence>
<proteinExistence type="predicted"/>
<evidence type="ECO:0000256" key="1">
    <source>
        <dbReference type="SAM" id="Phobius"/>
    </source>
</evidence>
<dbReference type="EMBL" id="SDPN01000055">
    <property type="protein sequence ID" value="RXZ67265.1"/>
    <property type="molecule type" value="Genomic_DNA"/>
</dbReference>
<dbReference type="AlphaFoldDB" id="A0A4Q2KPG9"/>
<reference evidence="2 3" key="1">
    <citation type="submission" date="2019-01" db="EMBL/GenBank/DDBJ databases">
        <title>Agromyces.</title>
        <authorList>
            <person name="Li J."/>
        </authorList>
    </citation>
    <scope>NUCLEOTIDE SEQUENCE [LARGE SCALE GENOMIC DNA]</scope>
    <source>
        <strain evidence="2 3">DSM 15934</strain>
    </source>
</reference>
<keyword evidence="1" id="KW-0472">Membrane</keyword>
<gene>
    <name evidence="2" type="ORF">ESP51_18505</name>
</gene>
<comment type="caution">
    <text evidence="2">The sequence shown here is derived from an EMBL/GenBank/DDBJ whole genome shotgun (WGS) entry which is preliminary data.</text>
</comment>
<dbReference type="Proteomes" id="UP000293865">
    <property type="component" value="Unassembled WGS sequence"/>
</dbReference>
<protein>
    <submittedName>
        <fullName evidence="2">Uncharacterized protein</fullName>
    </submittedName>
</protein>
<name>A0A4Q2KPG9_9MICO</name>
<feature type="transmembrane region" description="Helical" evidence="1">
    <location>
        <begin position="99"/>
        <end position="126"/>
    </location>
</feature>
<keyword evidence="1" id="KW-0812">Transmembrane</keyword>
<feature type="transmembrane region" description="Helical" evidence="1">
    <location>
        <begin position="25"/>
        <end position="48"/>
    </location>
</feature>
<dbReference type="RefSeq" id="WP_129522367.1">
    <property type="nucleotide sequence ID" value="NZ_SDPN01000055.1"/>
</dbReference>